<accession>A0A0F2M8T0</accession>
<organism evidence="2 3">
    <name type="scientific">Sporothrix schenckii 1099-18</name>
    <dbReference type="NCBI Taxonomy" id="1397361"/>
    <lineage>
        <taxon>Eukaryota</taxon>
        <taxon>Fungi</taxon>
        <taxon>Dikarya</taxon>
        <taxon>Ascomycota</taxon>
        <taxon>Pezizomycotina</taxon>
        <taxon>Sordariomycetes</taxon>
        <taxon>Sordariomycetidae</taxon>
        <taxon>Ophiostomatales</taxon>
        <taxon>Ophiostomataceae</taxon>
        <taxon>Sporothrix</taxon>
    </lineage>
</organism>
<dbReference type="KEGG" id="ssck:SPSK_09578"/>
<sequence>MPSLSILKRSGRDAPPWSLRSWNNPSDNIIETPEATTTREEIMPVSSRSCAGSPTADNIFGSNSRSYENNGTDLQGVSIPGPMTTTISPFSPTNKDRRDSKRDLLHGLISRSIRGAGRALSTSSPPSPPSSQSASTTSLSPLSSSVGFPTSTTATASTAPSLFASPPQTSSPSSFHARKPRTAVPAPQKLFRPRPRQSSAAPAYSGASASSKTVRAFFVPPFFNSFRISLLVRSRFFVPSLQARARPPATVTRLVYQEGKKVFVVAGDTFPISAYWCFLISTAKGRSLSTVCSVPSNFAGAWPTGTSRKEERGKKQWRMGWFLFLAA</sequence>
<dbReference type="Proteomes" id="UP000033710">
    <property type="component" value="Unassembled WGS sequence"/>
</dbReference>
<gene>
    <name evidence="2" type="ORF">SPSK_09578</name>
</gene>
<dbReference type="EMBL" id="AXCR01000007">
    <property type="protein sequence ID" value="KJR85484.1"/>
    <property type="molecule type" value="Genomic_DNA"/>
</dbReference>
<name>A0A0F2M8T0_SPOSC</name>
<feature type="compositionally biased region" description="Low complexity" evidence="1">
    <location>
        <begin position="120"/>
        <end position="167"/>
    </location>
</feature>
<reference evidence="2 3" key="2">
    <citation type="journal article" date="2015" name="Eukaryot. Cell">
        <title>Asexual propagation of a virulent clone complex in a human and feline outbreak of sporotrichosis.</title>
        <authorList>
            <person name="Teixeira Mde M."/>
            <person name="Rodrigues A.M."/>
            <person name="Tsui C.K."/>
            <person name="de Almeida L.G."/>
            <person name="Van Diepeningen A.D."/>
            <person name="van den Ende B.G."/>
            <person name="Fernandes G.F."/>
            <person name="Kano R."/>
            <person name="Hamelin R.C."/>
            <person name="Lopes-Bezerra L.M."/>
            <person name="Vasconcelos A.T."/>
            <person name="de Hoog S."/>
            <person name="de Camargo Z.P."/>
            <person name="Felipe M.S."/>
        </authorList>
    </citation>
    <scope>NUCLEOTIDE SEQUENCE [LARGE SCALE GENOMIC DNA]</scope>
    <source>
        <strain evidence="2 3">1099-18</strain>
    </source>
</reference>
<feature type="compositionally biased region" description="Polar residues" evidence="1">
    <location>
        <begin position="20"/>
        <end position="29"/>
    </location>
</feature>
<dbReference type="GeneID" id="27671427"/>
<proteinExistence type="predicted"/>
<feature type="compositionally biased region" description="Polar residues" evidence="1">
    <location>
        <begin position="46"/>
        <end position="75"/>
    </location>
</feature>
<protein>
    <submittedName>
        <fullName evidence="2">Uncharacterized protein</fullName>
    </submittedName>
</protein>
<dbReference type="OrthoDB" id="10492451at2759"/>
<feature type="region of interest" description="Disordered" evidence="1">
    <location>
        <begin position="112"/>
        <end position="205"/>
    </location>
</feature>
<reference evidence="2 3" key="1">
    <citation type="journal article" date="2014" name="BMC Genomics">
        <title>Comparative genomics of the major fungal agents of human and animal Sporotrichosis: Sporothrix schenckii and Sporothrix brasiliensis.</title>
        <authorList>
            <person name="Teixeira M.M."/>
            <person name="de Almeida L.G."/>
            <person name="Kubitschek-Barreira P."/>
            <person name="Alves F.L."/>
            <person name="Kioshima E.S."/>
            <person name="Abadio A.K."/>
            <person name="Fernandes L."/>
            <person name="Derengowski L.S."/>
            <person name="Ferreira K.S."/>
            <person name="Souza R.C."/>
            <person name="Ruiz J.C."/>
            <person name="de Andrade N.C."/>
            <person name="Paes H.C."/>
            <person name="Nicola A.M."/>
            <person name="Albuquerque P."/>
            <person name="Gerber A.L."/>
            <person name="Martins V.P."/>
            <person name="Peconick L.D."/>
            <person name="Neto A.V."/>
            <person name="Chaucanez C.B."/>
            <person name="Silva P.A."/>
            <person name="Cunha O.L."/>
            <person name="de Oliveira F.F."/>
            <person name="dos Santos T.C."/>
            <person name="Barros A.L."/>
            <person name="Soares M.A."/>
            <person name="de Oliveira L.M."/>
            <person name="Marini M.M."/>
            <person name="Villalobos-Duno H."/>
            <person name="Cunha M.M."/>
            <person name="de Hoog S."/>
            <person name="da Silveira J.F."/>
            <person name="Henrissat B."/>
            <person name="Nino-Vega G.A."/>
            <person name="Cisalpino P.S."/>
            <person name="Mora-Montes H.M."/>
            <person name="Almeida S.R."/>
            <person name="Stajich J.E."/>
            <person name="Lopes-Bezerra L.M."/>
            <person name="Vasconcelos A.T."/>
            <person name="Felipe M.S."/>
        </authorList>
    </citation>
    <scope>NUCLEOTIDE SEQUENCE [LARGE SCALE GENOMIC DNA]</scope>
    <source>
        <strain evidence="2 3">1099-18</strain>
    </source>
</reference>
<evidence type="ECO:0000256" key="1">
    <source>
        <dbReference type="SAM" id="MobiDB-lite"/>
    </source>
</evidence>
<dbReference type="RefSeq" id="XP_016588160.1">
    <property type="nucleotide sequence ID" value="XM_016736150.1"/>
</dbReference>
<dbReference type="VEuPathDB" id="FungiDB:SPSK_09578"/>
<dbReference type="AlphaFoldDB" id="A0A0F2M8T0"/>
<evidence type="ECO:0000313" key="2">
    <source>
        <dbReference type="EMBL" id="KJR85484.1"/>
    </source>
</evidence>
<evidence type="ECO:0000313" key="3">
    <source>
        <dbReference type="Proteomes" id="UP000033710"/>
    </source>
</evidence>
<feature type="region of interest" description="Disordered" evidence="1">
    <location>
        <begin position="1"/>
        <end position="100"/>
    </location>
</feature>
<comment type="caution">
    <text evidence="2">The sequence shown here is derived from an EMBL/GenBank/DDBJ whole genome shotgun (WGS) entry which is preliminary data.</text>
</comment>
<feature type="compositionally biased region" description="Polar residues" evidence="1">
    <location>
        <begin position="83"/>
        <end position="93"/>
    </location>
</feature>